<dbReference type="SMART" id="SM00421">
    <property type="entry name" value="HTH_LUXR"/>
    <property type="match status" value="1"/>
</dbReference>
<dbReference type="SUPFAM" id="SSF46894">
    <property type="entry name" value="C-terminal effector domain of the bipartite response regulators"/>
    <property type="match status" value="1"/>
</dbReference>
<evidence type="ECO:0000313" key="5">
    <source>
        <dbReference type="EMBL" id="MBS2547726.1"/>
    </source>
</evidence>
<evidence type="ECO:0000259" key="4">
    <source>
        <dbReference type="PROSITE" id="PS50043"/>
    </source>
</evidence>
<accession>A0ABS5KNW5</accession>
<feature type="domain" description="HTH luxR-type" evidence="4">
    <location>
        <begin position="139"/>
        <end position="204"/>
    </location>
</feature>
<name>A0ABS5KNW5_9ACTN</name>
<evidence type="ECO:0000256" key="3">
    <source>
        <dbReference type="ARBA" id="ARBA00023163"/>
    </source>
</evidence>
<proteinExistence type="predicted"/>
<comment type="caution">
    <text evidence="5">The sequence shown here is derived from an EMBL/GenBank/DDBJ whole genome shotgun (WGS) entry which is preliminary data.</text>
</comment>
<gene>
    <name evidence="5" type="ORF">KGQ19_12695</name>
</gene>
<keyword evidence="6" id="KW-1185">Reference proteome</keyword>
<dbReference type="PROSITE" id="PS50043">
    <property type="entry name" value="HTH_LUXR_2"/>
    <property type="match status" value="1"/>
</dbReference>
<dbReference type="EMBL" id="JAAFYZ010000033">
    <property type="protein sequence ID" value="MBS2547726.1"/>
    <property type="molecule type" value="Genomic_DNA"/>
</dbReference>
<keyword evidence="1" id="KW-0805">Transcription regulation</keyword>
<dbReference type="Proteomes" id="UP000730482">
    <property type="component" value="Unassembled WGS sequence"/>
</dbReference>
<dbReference type="Pfam" id="PF00196">
    <property type="entry name" value="GerE"/>
    <property type="match status" value="1"/>
</dbReference>
<evidence type="ECO:0000256" key="2">
    <source>
        <dbReference type="ARBA" id="ARBA00023125"/>
    </source>
</evidence>
<evidence type="ECO:0000256" key="1">
    <source>
        <dbReference type="ARBA" id="ARBA00023015"/>
    </source>
</evidence>
<dbReference type="CDD" id="cd06170">
    <property type="entry name" value="LuxR_C_like"/>
    <property type="match status" value="1"/>
</dbReference>
<keyword evidence="2" id="KW-0238">DNA-binding</keyword>
<dbReference type="InterPro" id="IPR016032">
    <property type="entry name" value="Sig_transdc_resp-reg_C-effctor"/>
</dbReference>
<reference evidence="5 6" key="1">
    <citation type="submission" date="2020-02" db="EMBL/GenBank/DDBJ databases">
        <title>Acidophilic actinobacteria isolated from forest soil.</title>
        <authorList>
            <person name="Golinska P."/>
        </authorList>
    </citation>
    <scope>NUCLEOTIDE SEQUENCE [LARGE SCALE GENOMIC DNA]</scope>
    <source>
        <strain evidence="5 6">NL8</strain>
    </source>
</reference>
<organism evidence="5 6">
    <name type="scientific">Catenulispora pinistramenti</name>
    <dbReference type="NCBI Taxonomy" id="2705254"/>
    <lineage>
        <taxon>Bacteria</taxon>
        <taxon>Bacillati</taxon>
        <taxon>Actinomycetota</taxon>
        <taxon>Actinomycetes</taxon>
        <taxon>Catenulisporales</taxon>
        <taxon>Catenulisporaceae</taxon>
        <taxon>Catenulispora</taxon>
    </lineage>
</organism>
<dbReference type="PANTHER" id="PTHR44688">
    <property type="entry name" value="DNA-BINDING TRANSCRIPTIONAL ACTIVATOR DEVR_DOSR"/>
    <property type="match status" value="1"/>
</dbReference>
<keyword evidence="3" id="KW-0804">Transcription</keyword>
<dbReference type="PANTHER" id="PTHR44688:SF16">
    <property type="entry name" value="DNA-BINDING TRANSCRIPTIONAL ACTIVATOR DEVR_DOSR"/>
    <property type="match status" value="1"/>
</dbReference>
<sequence>MAEPNDVVRLGLAAMLWALESVTEVVALASAGDGAEELRSTNADVVLASCSLESEVLDDIQRWADERGAKVLLVISSADDPRLPEFARRAADGLVLLEGLTVEHLGGALATLGRGGQVAVPARLARQLIFGTQSQRRADFWHRNLLTQRETDILQLLSQGYSNKQIAPRIGISEHGVKRHVGNILAKLNCSNRTEAVSYALRQNLLTAAPAAG</sequence>
<evidence type="ECO:0000313" key="6">
    <source>
        <dbReference type="Proteomes" id="UP000730482"/>
    </source>
</evidence>
<protein>
    <submittedName>
        <fullName evidence="5">Response regulator transcription factor</fullName>
    </submittedName>
</protein>
<dbReference type="PRINTS" id="PR00038">
    <property type="entry name" value="HTHLUXR"/>
</dbReference>
<dbReference type="InterPro" id="IPR000792">
    <property type="entry name" value="Tscrpt_reg_LuxR_C"/>
</dbReference>
<dbReference type="Gene3D" id="3.40.50.2300">
    <property type="match status" value="1"/>
</dbReference>